<comment type="caution">
    <text evidence="1">The sequence shown here is derived from an EMBL/GenBank/DDBJ whole genome shotgun (WGS) entry which is preliminary data.</text>
</comment>
<protein>
    <recommendedName>
        <fullName evidence="3">Transcription factor domain-containing protein</fullName>
    </recommendedName>
</protein>
<dbReference type="GeneID" id="39603473"/>
<proteinExistence type="predicted"/>
<dbReference type="Proteomes" id="UP000283841">
    <property type="component" value="Unassembled WGS sequence"/>
</dbReference>
<keyword evidence="2" id="KW-1185">Reference proteome</keyword>
<evidence type="ECO:0000313" key="2">
    <source>
        <dbReference type="Proteomes" id="UP000283841"/>
    </source>
</evidence>
<dbReference type="AlphaFoldDB" id="A0A443HKL0"/>
<dbReference type="VEuPathDB" id="FungiDB:C8Q69DRAFT_94683"/>
<dbReference type="RefSeq" id="XP_028481982.1">
    <property type="nucleotide sequence ID" value="XM_028634196.1"/>
</dbReference>
<accession>A0A443HKL0</accession>
<dbReference type="CDD" id="cd12148">
    <property type="entry name" value="fungal_TF_MHR"/>
    <property type="match status" value="1"/>
</dbReference>
<evidence type="ECO:0008006" key="3">
    <source>
        <dbReference type="Google" id="ProtNLM"/>
    </source>
</evidence>
<evidence type="ECO:0000313" key="1">
    <source>
        <dbReference type="EMBL" id="RWQ92337.1"/>
    </source>
</evidence>
<dbReference type="EMBL" id="RCNU01000013">
    <property type="protein sequence ID" value="RWQ92337.1"/>
    <property type="molecule type" value="Genomic_DNA"/>
</dbReference>
<sequence>MERMIFAHVQSVICASPSLIQVGLLLAAYEYACGRPEMALISVATCSRMAQSIGIDKGSRIGSAQQCLGERIRGTPEERNIWWGVVVLERIVLCEVPHRNLRPTTEYPGKNAPLPSDLIPFQKQEEHISSHERCNTPPLSAIQAQNVSSFGRRAQAVCLLDQVLNTINSPPGVVLDFLELEKLDRKILSFLEVILRRVNTAYFPSIAFFLSFFFSF</sequence>
<organism evidence="1 2">
    <name type="scientific">Byssochlamys spectabilis</name>
    <name type="common">Paecilomyces variotii</name>
    <dbReference type="NCBI Taxonomy" id="264951"/>
    <lineage>
        <taxon>Eukaryota</taxon>
        <taxon>Fungi</taxon>
        <taxon>Dikarya</taxon>
        <taxon>Ascomycota</taxon>
        <taxon>Pezizomycotina</taxon>
        <taxon>Eurotiomycetes</taxon>
        <taxon>Eurotiomycetidae</taxon>
        <taxon>Eurotiales</taxon>
        <taxon>Thermoascaceae</taxon>
        <taxon>Paecilomyces</taxon>
    </lineage>
</organism>
<reference evidence="1 2" key="1">
    <citation type="journal article" date="2018" name="Front. Microbiol.">
        <title>Genomic and genetic insights into a cosmopolitan fungus, Paecilomyces variotii (Eurotiales).</title>
        <authorList>
            <person name="Urquhart A.S."/>
            <person name="Mondo S.J."/>
            <person name="Makela M.R."/>
            <person name="Hane J.K."/>
            <person name="Wiebenga A."/>
            <person name="He G."/>
            <person name="Mihaltcheva S."/>
            <person name="Pangilinan J."/>
            <person name="Lipzen A."/>
            <person name="Barry K."/>
            <person name="de Vries R.P."/>
            <person name="Grigoriev I.V."/>
            <person name="Idnurm A."/>
        </authorList>
    </citation>
    <scope>NUCLEOTIDE SEQUENCE [LARGE SCALE GENOMIC DNA]</scope>
    <source>
        <strain evidence="1 2">CBS 101075</strain>
    </source>
</reference>
<gene>
    <name evidence="1" type="ORF">C8Q69DRAFT_94683</name>
</gene>
<name>A0A443HKL0_BYSSP</name>